<feature type="compositionally biased region" description="Gly residues" evidence="6">
    <location>
        <begin position="1111"/>
        <end position="1139"/>
    </location>
</feature>
<dbReference type="Pfam" id="PF17936">
    <property type="entry name" value="Big_6"/>
    <property type="match status" value="6"/>
</dbReference>
<feature type="domain" description="Gram-positive cocci surface proteins LPxTG" evidence="9">
    <location>
        <begin position="1150"/>
        <end position="1184"/>
    </location>
</feature>
<dbReference type="SUPFAM" id="SSF49373">
    <property type="entry name" value="Invasin/intimin cell-adhesion fragments"/>
    <property type="match status" value="2"/>
</dbReference>
<dbReference type="AlphaFoldDB" id="A0A4Q7U1E2"/>
<evidence type="ECO:0000256" key="4">
    <source>
        <dbReference type="ARBA" id="ARBA00022729"/>
    </source>
</evidence>
<dbReference type="PROSITE" id="PS51127">
    <property type="entry name" value="BIG1"/>
    <property type="match status" value="1"/>
</dbReference>
<dbReference type="InterPro" id="IPR003344">
    <property type="entry name" value="Big_1_dom"/>
</dbReference>
<dbReference type="Proteomes" id="UP000291832">
    <property type="component" value="Unassembled WGS sequence"/>
</dbReference>
<dbReference type="InterPro" id="IPR041498">
    <property type="entry name" value="Big_6"/>
</dbReference>
<dbReference type="InterPro" id="IPR015217">
    <property type="entry name" value="Invasin_dom_3"/>
</dbReference>
<keyword evidence="3" id="KW-0964">Secreted</keyword>
<keyword evidence="5" id="KW-0572">Peptidoglycan-anchor</keyword>
<evidence type="ECO:0000259" key="10">
    <source>
        <dbReference type="PROSITE" id="PS51127"/>
    </source>
</evidence>
<dbReference type="PROSITE" id="PS50847">
    <property type="entry name" value="GRAM_POS_ANCHORING"/>
    <property type="match status" value="1"/>
</dbReference>
<dbReference type="RefSeq" id="WP_130453781.1">
    <property type="nucleotide sequence ID" value="NZ_QYAG01000001.1"/>
</dbReference>
<evidence type="ECO:0000256" key="6">
    <source>
        <dbReference type="SAM" id="MobiDB-lite"/>
    </source>
</evidence>
<evidence type="ECO:0000256" key="3">
    <source>
        <dbReference type="ARBA" id="ARBA00022525"/>
    </source>
</evidence>
<feature type="compositionally biased region" description="Acidic residues" evidence="6">
    <location>
        <begin position="1053"/>
        <end position="1095"/>
    </location>
</feature>
<dbReference type="EMBL" id="SHKI01000004">
    <property type="protein sequence ID" value="RZT66172.1"/>
    <property type="molecule type" value="Genomic_DNA"/>
</dbReference>
<dbReference type="Gene3D" id="2.60.40.10">
    <property type="entry name" value="Immunoglobulins"/>
    <property type="match status" value="9"/>
</dbReference>
<proteinExistence type="inferred from homology"/>
<feature type="region of interest" description="Disordered" evidence="6">
    <location>
        <begin position="1050"/>
        <end position="1144"/>
    </location>
</feature>
<dbReference type="InterPro" id="IPR008964">
    <property type="entry name" value="Invasin/intimin_cell_adhesion"/>
</dbReference>
<evidence type="ECO:0000259" key="9">
    <source>
        <dbReference type="PROSITE" id="PS50847"/>
    </source>
</evidence>
<dbReference type="InterPro" id="IPR019931">
    <property type="entry name" value="LPXTG_anchor"/>
</dbReference>
<comment type="similarity">
    <text evidence="1">Belongs to the intimin/invasin family.</text>
</comment>
<organism evidence="11 12">
    <name type="scientific">Leucobacter luti</name>
    <dbReference type="NCBI Taxonomy" id="340320"/>
    <lineage>
        <taxon>Bacteria</taxon>
        <taxon>Bacillati</taxon>
        <taxon>Actinomycetota</taxon>
        <taxon>Actinomycetes</taxon>
        <taxon>Micrococcales</taxon>
        <taxon>Microbacteriaceae</taxon>
        <taxon>Leucobacter</taxon>
    </lineage>
</organism>
<dbReference type="Pfam" id="PF09134">
    <property type="entry name" value="Invasin_D3"/>
    <property type="match status" value="2"/>
</dbReference>
<feature type="chain" id="PRO_5020524442" evidence="8">
    <location>
        <begin position="39"/>
        <end position="1184"/>
    </location>
</feature>
<dbReference type="GO" id="GO:0005975">
    <property type="term" value="P:carbohydrate metabolic process"/>
    <property type="evidence" value="ECO:0007669"/>
    <property type="project" value="UniProtKB-ARBA"/>
</dbReference>
<keyword evidence="7" id="KW-0812">Transmembrane</keyword>
<dbReference type="PROSITE" id="PS50890">
    <property type="entry name" value="PUA"/>
    <property type="match status" value="2"/>
</dbReference>
<dbReference type="InterPro" id="IPR013783">
    <property type="entry name" value="Ig-like_fold"/>
</dbReference>
<evidence type="ECO:0000256" key="7">
    <source>
        <dbReference type="SAM" id="Phobius"/>
    </source>
</evidence>
<evidence type="ECO:0000256" key="5">
    <source>
        <dbReference type="ARBA" id="ARBA00023088"/>
    </source>
</evidence>
<keyword evidence="2" id="KW-0134">Cell wall</keyword>
<reference evidence="11 12" key="1">
    <citation type="journal article" date="2015" name="Stand. Genomic Sci.">
        <title>Genomic Encyclopedia of Bacterial and Archaeal Type Strains, Phase III: the genomes of soil and plant-associated and newly described type strains.</title>
        <authorList>
            <person name="Whitman W.B."/>
            <person name="Woyke T."/>
            <person name="Klenk H.P."/>
            <person name="Zhou Y."/>
            <person name="Lilburn T.G."/>
            <person name="Beck B.J."/>
            <person name="De Vos P."/>
            <person name="Vandamme P."/>
            <person name="Eisen J.A."/>
            <person name="Garrity G."/>
            <person name="Hugenholtz P."/>
            <person name="Kyrpides N.C."/>
        </authorList>
    </citation>
    <scope>NUCLEOTIDE SEQUENCE [LARGE SCALE GENOMIC DNA]</scope>
    <source>
        <strain evidence="11 12">RF6</strain>
    </source>
</reference>
<feature type="domain" description="Big-1" evidence="10">
    <location>
        <begin position="465"/>
        <end position="556"/>
    </location>
</feature>
<feature type="transmembrane region" description="Helical" evidence="7">
    <location>
        <begin position="1160"/>
        <end position="1179"/>
    </location>
</feature>
<keyword evidence="7" id="KW-1133">Transmembrane helix</keyword>
<gene>
    <name evidence="11" type="ORF">EV139_1601</name>
</gene>
<name>A0A4Q7U1E2_9MICO</name>
<keyword evidence="12" id="KW-1185">Reference proteome</keyword>
<keyword evidence="7" id="KW-0472">Membrane</keyword>
<evidence type="ECO:0000256" key="2">
    <source>
        <dbReference type="ARBA" id="ARBA00022512"/>
    </source>
</evidence>
<evidence type="ECO:0000256" key="8">
    <source>
        <dbReference type="SAM" id="SignalP"/>
    </source>
</evidence>
<dbReference type="SMART" id="SM00634">
    <property type="entry name" value="BID_1"/>
    <property type="match status" value="1"/>
</dbReference>
<dbReference type="OrthoDB" id="5010996at2"/>
<comment type="caution">
    <text evidence="11">The sequence shown here is derived from an EMBL/GenBank/DDBJ whole genome shotgun (WGS) entry which is preliminary data.</text>
</comment>
<accession>A0A4Q7U1E2</accession>
<evidence type="ECO:0000256" key="1">
    <source>
        <dbReference type="ARBA" id="ARBA00010116"/>
    </source>
</evidence>
<sequence>MSKNSLSRFASGVRIVGSIATGALVAGGLAAVAVPAHAQEQALFTSTYADAPKAGMSPSGAAGTAVYAKTYWTNTSGENYNGAFTIAAEAVPGAQYHESSSVTASSYFSNVWTPQTAGVQLLKDYCTVSAAASHIECTFTATNWGPGHIMEVMLPMFLPVGAPLDTFQNAAATLTVDGAAYPGLIWTRATSVTDIQNAVTAGQDGSDLAGTAPSGTVVSIADSRGVKVGSARAAGKLGAWSIPHPGYSDILTPTYTAVDGAVSTGEPFMYWATQLSYLTPAEGTAISDTDAFTGTGEPGSTVALSDDTGVELGAAYTNPGGQWTVVPDAAAPAGARTFTAREITDRGHTRSATLDATVLGNVSPEESTLAAHAAQLVVDAEGGFQIIVTTRDSDGNALYRPDTTIELDTSFGTLTDMTDRGDGTYAFALSSERVGGSTVSVRINGVEGAEMLHLAFVAGDATLENSTLTVDRDAIRADGITASTVTVQLRDRFDNPRTSGGESVRIHSSLGTVSATTDHGDGSYSATVSGTTPGAATVVFTLGGAPAAAQATIELRELVVLAPPTGILSSATVATGKGTPGATIVITYQNLDDQVVGTAVVGADGDWRIEYASPQPTGFLATYATDGSGDRSDIQPFRVDATPPTAPILHPSNGTSVSGSGEPGAALSLRDAAGTEITRIVIPADGAFTIVLDPAVVHGTVLHATVTDRVGNEGPGTAVRVDGEAPNAPVVAPSAGAVVVGTGEPGTAVTVTNALGETVATGSVDSEGRFSVELTAPALDGDELRVVLTDVAGNASDVTVVVVDAVAPDAPDAAPTSGATVTGTAEPGATVVIADPDGTVRATGVANERGEFSIEIAPSAEHGAELAVSARDAAGNTSAPVTIVVDAAAPNAPAVAPTQGTIVTGHGEPGATVVVRDTAGTLIGTGTVADQGTFSVTLDPAAPHGTELLVELRDAAGNTSEVSPLTVDSESPDTPVVDGLVDAVLRGTGEPGATVAVRGEDGTVLGEVMVGSDGAFVIELSVAPAPGAILTITATDPSGNVSADLTHVVPEEIVPEETEETAPEETEETEETEGTEGTEETAPEGTEETEADDTAPGDAGETVPGDAGSVEGPGGDSSGNAGSGAAAGLGGAPTGGGPVAGTVAEHGEGLATTGAARGGLALGAAAALMALGGLVLLALRRRAA</sequence>
<feature type="signal peptide" evidence="8">
    <location>
        <begin position="1"/>
        <end position="38"/>
    </location>
</feature>
<keyword evidence="4 8" id="KW-0732">Signal</keyword>
<evidence type="ECO:0000313" key="12">
    <source>
        <dbReference type="Proteomes" id="UP000291832"/>
    </source>
</evidence>
<protein>
    <submittedName>
        <fullName evidence="11">Invasin-like protein</fullName>
    </submittedName>
</protein>
<evidence type="ECO:0000313" key="11">
    <source>
        <dbReference type="EMBL" id="RZT66172.1"/>
    </source>
</evidence>